<keyword evidence="3" id="KW-1185">Reference proteome</keyword>
<dbReference type="Proteomes" id="UP000000673">
    <property type="component" value="Unassembled WGS sequence"/>
</dbReference>
<dbReference type="EMBL" id="ADMH02001405">
    <property type="protein sequence ID" value="ETN62655.1"/>
    <property type="molecule type" value="Genomic_DNA"/>
</dbReference>
<dbReference type="EnsemblMetazoa" id="ADAC005648-RA">
    <property type="protein sequence ID" value="ADAC005648-PA"/>
    <property type="gene ID" value="ADAC005648"/>
</dbReference>
<accession>W5JID6</accession>
<organism evidence="1">
    <name type="scientific">Anopheles darlingi</name>
    <name type="common">Mosquito</name>
    <dbReference type="NCBI Taxonomy" id="43151"/>
    <lineage>
        <taxon>Eukaryota</taxon>
        <taxon>Metazoa</taxon>
        <taxon>Ecdysozoa</taxon>
        <taxon>Arthropoda</taxon>
        <taxon>Hexapoda</taxon>
        <taxon>Insecta</taxon>
        <taxon>Pterygota</taxon>
        <taxon>Neoptera</taxon>
        <taxon>Endopterygota</taxon>
        <taxon>Diptera</taxon>
        <taxon>Nematocera</taxon>
        <taxon>Culicoidea</taxon>
        <taxon>Culicidae</taxon>
        <taxon>Anophelinae</taxon>
        <taxon>Anopheles</taxon>
    </lineage>
</organism>
<proteinExistence type="predicted"/>
<evidence type="ECO:0000313" key="3">
    <source>
        <dbReference type="Proteomes" id="UP000000673"/>
    </source>
</evidence>
<reference evidence="1 3" key="1">
    <citation type="journal article" date="2010" name="BMC Genomics">
        <title>Combination of measures distinguishes pre-miRNAs from other stem-loops in the genome of the newly sequenced Anopheles darlingi.</title>
        <authorList>
            <person name="Mendes N.D."/>
            <person name="Freitas A.T."/>
            <person name="Vasconcelos A.T."/>
            <person name="Sagot M.F."/>
        </authorList>
    </citation>
    <scope>NUCLEOTIDE SEQUENCE</scope>
</reference>
<evidence type="ECO:0000313" key="2">
    <source>
        <dbReference type="EnsemblMetazoa" id="ADAC005648-PA"/>
    </source>
</evidence>
<reference evidence="2" key="4">
    <citation type="submission" date="2015-06" db="UniProtKB">
        <authorList>
            <consortium name="EnsemblMetazoa"/>
        </authorList>
    </citation>
    <scope>IDENTIFICATION</scope>
</reference>
<dbReference type="AlphaFoldDB" id="W5JID6"/>
<name>W5JID6_ANODA</name>
<gene>
    <name evidence="1" type="ORF">AND_005648</name>
</gene>
<reference evidence="1" key="3">
    <citation type="journal article" date="2013" name="Nucleic Acids Res.">
        <title>The genome of Anopheles darlingi, the main neotropical malaria vector.</title>
        <authorList>
            <person name="Marinotti O."/>
            <person name="Cerqueira G.C."/>
            <person name="de Almeida L.G."/>
            <person name="Ferro M.I."/>
            <person name="Loreto E.L."/>
            <person name="Zaha A."/>
            <person name="Teixeira S.M."/>
            <person name="Wespiser A.R."/>
            <person name="Almeida E Silva A."/>
            <person name="Schlindwein A.D."/>
            <person name="Pacheco A.C."/>
            <person name="Silva A.L."/>
            <person name="Graveley B.R."/>
            <person name="Walenz B.P."/>
            <person name="Lima Bde A."/>
            <person name="Ribeiro C.A."/>
            <person name="Nunes-Silva C.G."/>
            <person name="de Carvalho C.R."/>
            <person name="Soares C.M."/>
            <person name="de Menezes C.B."/>
            <person name="Matiolli C."/>
            <person name="Caffrey D."/>
            <person name="Araujo D.A."/>
            <person name="de Oliveira D.M."/>
            <person name="Golenbock D."/>
            <person name="Grisard E.C."/>
            <person name="Fantinatti-Garboggini F."/>
            <person name="de Carvalho F.M."/>
            <person name="Barcellos F.G."/>
            <person name="Prosdocimi F."/>
            <person name="May G."/>
            <person name="Azevedo Junior G.M."/>
            <person name="Guimaraes G.M."/>
            <person name="Goldman G.H."/>
            <person name="Padilha I.Q."/>
            <person name="Batista Jda S."/>
            <person name="Ferro J.A."/>
            <person name="Ribeiro J.M."/>
            <person name="Fietto J.L."/>
            <person name="Dabbas K.M."/>
            <person name="Cerdeira L."/>
            <person name="Agnez-Lima L.F."/>
            <person name="Brocchi M."/>
            <person name="de Carvalho M.O."/>
            <person name="Teixeira Mde M."/>
            <person name="Diniz Maia Mde M."/>
            <person name="Goldman M.H."/>
            <person name="Cruz Schneider M.P."/>
            <person name="Felipe M.S."/>
            <person name="Hungria M."/>
            <person name="Nicolas M.F."/>
            <person name="Pereira M."/>
            <person name="Montes M.A."/>
            <person name="Cantao M.E."/>
            <person name="Vincentz M."/>
            <person name="Rafael M.S."/>
            <person name="Silverman N."/>
            <person name="Stoco P.H."/>
            <person name="Souza R.C."/>
            <person name="Vicentini R."/>
            <person name="Gazzinelli R.T."/>
            <person name="Neves Rde O."/>
            <person name="Silva R."/>
            <person name="Astolfi-Filho S."/>
            <person name="Maciel T.E."/>
            <person name="Urmenyi T.P."/>
            <person name="Tadei W.P."/>
            <person name="Camargo E.P."/>
            <person name="de Vasconcelos A.T."/>
        </authorList>
    </citation>
    <scope>NUCLEOTIDE SEQUENCE</scope>
</reference>
<dbReference type="VEuPathDB" id="VectorBase:ADAC005648"/>
<dbReference type="VEuPathDB" id="VectorBase:ADAR2_006785"/>
<sequence>MWSDDGERDTEPVEASWEEYSQFYRSFPRFMTISEHDRRETVRVFFIEQDVPVYENSDLEFVPTNMMAGFFLHTHKEPAETESYTFTV</sequence>
<dbReference type="HOGENOM" id="CLU_2470886_0_0_1"/>
<reference evidence="1" key="2">
    <citation type="submission" date="2010-05" db="EMBL/GenBank/DDBJ databases">
        <authorList>
            <person name="Almeida L.G."/>
            <person name="Nicolas M.F."/>
            <person name="Souza R.C."/>
            <person name="Vasconcelos A.T.R."/>
        </authorList>
    </citation>
    <scope>NUCLEOTIDE SEQUENCE</scope>
</reference>
<evidence type="ECO:0000313" key="1">
    <source>
        <dbReference type="EMBL" id="ETN62655.1"/>
    </source>
</evidence>
<protein>
    <submittedName>
        <fullName evidence="1 2">Uncharacterized protein</fullName>
    </submittedName>
</protein>